<keyword evidence="4 7" id="KW-0238">DNA-binding</keyword>
<name>A0ABP4B6V3_9ACTN</name>
<proteinExistence type="predicted"/>
<dbReference type="CDD" id="cd00156">
    <property type="entry name" value="REC"/>
    <property type="match status" value="1"/>
</dbReference>
<dbReference type="Gene3D" id="1.10.10.10">
    <property type="entry name" value="Winged helix-like DNA-binding domain superfamily/Winged helix DNA-binding domain"/>
    <property type="match status" value="1"/>
</dbReference>
<evidence type="ECO:0000256" key="2">
    <source>
        <dbReference type="ARBA" id="ARBA00023012"/>
    </source>
</evidence>
<keyword evidence="1 6" id="KW-0597">Phosphoprotein</keyword>
<dbReference type="Proteomes" id="UP001500542">
    <property type="component" value="Unassembled WGS sequence"/>
</dbReference>
<keyword evidence="2" id="KW-0902">Two-component regulatory system</keyword>
<evidence type="ECO:0000313" key="11">
    <source>
        <dbReference type="Proteomes" id="UP001500542"/>
    </source>
</evidence>
<feature type="modified residue" description="4-aspartylphosphate" evidence="6">
    <location>
        <position position="68"/>
    </location>
</feature>
<dbReference type="InterPro" id="IPR036388">
    <property type="entry name" value="WH-like_DNA-bd_sf"/>
</dbReference>
<dbReference type="SUPFAM" id="SSF52172">
    <property type="entry name" value="CheY-like"/>
    <property type="match status" value="1"/>
</dbReference>
<accession>A0ABP4B6V3</accession>
<organism evidence="10 11">
    <name type="scientific">Kribbella koreensis</name>
    <dbReference type="NCBI Taxonomy" id="57909"/>
    <lineage>
        <taxon>Bacteria</taxon>
        <taxon>Bacillati</taxon>
        <taxon>Actinomycetota</taxon>
        <taxon>Actinomycetes</taxon>
        <taxon>Propionibacteriales</taxon>
        <taxon>Kribbellaceae</taxon>
        <taxon>Kribbella</taxon>
    </lineage>
</organism>
<dbReference type="Pfam" id="PF00486">
    <property type="entry name" value="Trans_reg_C"/>
    <property type="match status" value="1"/>
</dbReference>
<dbReference type="PANTHER" id="PTHR48111:SF1">
    <property type="entry name" value="TWO-COMPONENT RESPONSE REGULATOR ORR33"/>
    <property type="match status" value="1"/>
</dbReference>
<keyword evidence="11" id="KW-1185">Reference proteome</keyword>
<feature type="DNA-binding region" description="OmpR/PhoB-type" evidence="7">
    <location>
        <begin position="142"/>
        <end position="236"/>
    </location>
</feature>
<sequence length="237" mass="26225">MGYGNVNNGHHPEGGEMTKILVIDDEPDLVRFVKRALETDGYQVLTSTNGFDGIRLALTERPDLVVLDLIMPGVNGEAVLSALMAQDPGLRVLILSATGDVQLRISCLEQGAVDFLAKPFAVRELIARVRSRLQENATTRRRDTLQVGNIVLDLQARQLLVDGKPTVLSQREFLLLLHLMRNANAVCTRQELLSEVWGYDFDPATNVVDVCIGRLRAKLRPDVIVTVRNVGYQLQSA</sequence>
<evidence type="ECO:0000259" key="9">
    <source>
        <dbReference type="PROSITE" id="PS51755"/>
    </source>
</evidence>
<dbReference type="InterPro" id="IPR039420">
    <property type="entry name" value="WalR-like"/>
</dbReference>
<dbReference type="InterPro" id="IPR001789">
    <property type="entry name" value="Sig_transdc_resp-reg_receiver"/>
</dbReference>
<dbReference type="PANTHER" id="PTHR48111">
    <property type="entry name" value="REGULATOR OF RPOS"/>
    <property type="match status" value="1"/>
</dbReference>
<feature type="domain" description="OmpR/PhoB-type" evidence="9">
    <location>
        <begin position="142"/>
        <end position="236"/>
    </location>
</feature>
<dbReference type="EMBL" id="BAAAHK010000009">
    <property type="protein sequence ID" value="GAA0946876.1"/>
    <property type="molecule type" value="Genomic_DNA"/>
</dbReference>
<dbReference type="PROSITE" id="PS51755">
    <property type="entry name" value="OMPR_PHOB"/>
    <property type="match status" value="1"/>
</dbReference>
<evidence type="ECO:0000256" key="6">
    <source>
        <dbReference type="PROSITE-ProRule" id="PRU00169"/>
    </source>
</evidence>
<evidence type="ECO:0000256" key="4">
    <source>
        <dbReference type="ARBA" id="ARBA00023125"/>
    </source>
</evidence>
<dbReference type="SMART" id="SM00448">
    <property type="entry name" value="REC"/>
    <property type="match status" value="1"/>
</dbReference>
<evidence type="ECO:0000256" key="1">
    <source>
        <dbReference type="ARBA" id="ARBA00022553"/>
    </source>
</evidence>
<evidence type="ECO:0000259" key="8">
    <source>
        <dbReference type="PROSITE" id="PS50110"/>
    </source>
</evidence>
<dbReference type="InterPro" id="IPR011006">
    <property type="entry name" value="CheY-like_superfamily"/>
</dbReference>
<keyword evidence="3" id="KW-0805">Transcription regulation</keyword>
<dbReference type="CDD" id="cd00383">
    <property type="entry name" value="trans_reg_C"/>
    <property type="match status" value="1"/>
</dbReference>
<dbReference type="SMART" id="SM00862">
    <property type="entry name" value="Trans_reg_C"/>
    <property type="match status" value="1"/>
</dbReference>
<evidence type="ECO:0000256" key="7">
    <source>
        <dbReference type="PROSITE-ProRule" id="PRU01091"/>
    </source>
</evidence>
<dbReference type="Gene3D" id="3.40.50.2300">
    <property type="match status" value="1"/>
</dbReference>
<dbReference type="Pfam" id="PF00072">
    <property type="entry name" value="Response_reg"/>
    <property type="match status" value="1"/>
</dbReference>
<dbReference type="PROSITE" id="PS50110">
    <property type="entry name" value="RESPONSE_REGULATORY"/>
    <property type="match status" value="1"/>
</dbReference>
<feature type="domain" description="Response regulatory" evidence="8">
    <location>
        <begin position="19"/>
        <end position="133"/>
    </location>
</feature>
<gene>
    <name evidence="10" type="ORF">GCM10009554_43180</name>
</gene>
<reference evidence="11" key="1">
    <citation type="journal article" date="2019" name="Int. J. Syst. Evol. Microbiol.">
        <title>The Global Catalogue of Microorganisms (GCM) 10K type strain sequencing project: providing services to taxonomists for standard genome sequencing and annotation.</title>
        <authorList>
            <consortium name="The Broad Institute Genomics Platform"/>
            <consortium name="The Broad Institute Genome Sequencing Center for Infectious Disease"/>
            <person name="Wu L."/>
            <person name="Ma J."/>
        </authorList>
    </citation>
    <scope>NUCLEOTIDE SEQUENCE [LARGE SCALE GENOMIC DNA]</scope>
    <source>
        <strain evidence="11">JCM 10977</strain>
    </source>
</reference>
<evidence type="ECO:0000313" key="10">
    <source>
        <dbReference type="EMBL" id="GAA0946876.1"/>
    </source>
</evidence>
<dbReference type="InterPro" id="IPR001867">
    <property type="entry name" value="OmpR/PhoB-type_DNA-bd"/>
</dbReference>
<evidence type="ECO:0000256" key="3">
    <source>
        <dbReference type="ARBA" id="ARBA00023015"/>
    </source>
</evidence>
<protein>
    <submittedName>
        <fullName evidence="10">Response regulator transcription factor</fullName>
    </submittedName>
</protein>
<evidence type="ECO:0000256" key="5">
    <source>
        <dbReference type="ARBA" id="ARBA00023163"/>
    </source>
</evidence>
<comment type="caution">
    <text evidence="10">The sequence shown here is derived from an EMBL/GenBank/DDBJ whole genome shotgun (WGS) entry which is preliminary data.</text>
</comment>
<keyword evidence="5" id="KW-0804">Transcription</keyword>